<organism evidence="1 2">
    <name type="scientific">Chrysodeixis includens</name>
    <name type="common">Soybean looper</name>
    <name type="synonym">Pseudoplusia includens</name>
    <dbReference type="NCBI Taxonomy" id="689277"/>
    <lineage>
        <taxon>Eukaryota</taxon>
        <taxon>Metazoa</taxon>
        <taxon>Ecdysozoa</taxon>
        <taxon>Arthropoda</taxon>
        <taxon>Hexapoda</taxon>
        <taxon>Insecta</taxon>
        <taxon>Pterygota</taxon>
        <taxon>Neoptera</taxon>
        <taxon>Endopterygota</taxon>
        <taxon>Lepidoptera</taxon>
        <taxon>Glossata</taxon>
        <taxon>Ditrysia</taxon>
        <taxon>Noctuoidea</taxon>
        <taxon>Noctuidae</taxon>
        <taxon>Plusiinae</taxon>
        <taxon>Chrysodeixis</taxon>
    </lineage>
</organism>
<keyword evidence="2" id="KW-1185">Reference proteome</keyword>
<dbReference type="AlphaFoldDB" id="A0A9N8PXT9"/>
<accession>A0A9N8PXT9</accession>
<reference evidence="1" key="1">
    <citation type="submission" date="2021-12" db="EMBL/GenBank/DDBJ databases">
        <authorList>
            <person name="King R."/>
        </authorList>
    </citation>
    <scope>NUCLEOTIDE SEQUENCE</scope>
</reference>
<sequence length="125" mass="13565">MPAAVRGRRPDSRLVNSADKHQTLPAECRGLCGVVTAAGASALCVPAPAQVHTLTISSRYLCICLGSDRDWFLSIEPTSAAIKVKVACDYTYRSFGKHEYYYISAGGRVFWNIYIVGSNTCVVTT</sequence>
<protein>
    <submittedName>
        <fullName evidence="1">Uncharacterized protein</fullName>
    </submittedName>
</protein>
<evidence type="ECO:0000313" key="1">
    <source>
        <dbReference type="EMBL" id="CAD0198583.1"/>
    </source>
</evidence>
<name>A0A9N8PXT9_CHRIL</name>
<proteinExistence type="predicted"/>
<gene>
    <name evidence="1" type="ORF">CINC_LOCUS12855</name>
</gene>
<evidence type="ECO:0000313" key="2">
    <source>
        <dbReference type="Proteomes" id="UP001154114"/>
    </source>
</evidence>
<dbReference type="EMBL" id="LR824012">
    <property type="protein sequence ID" value="CAD0198583.1"/>
    <property type="molecule type" value="Genomic_DNA"/>
</dbReference>
<dbReference type="Proteomes" id="UP001154114">
    <property type="component" value="Chromosome 9"/>
</dbReference>